<dbReference type="AlphaFoldDB" id="A0A6P8M2Y2"/>
<dbReference type="PANTHER" id="PTHR46599:SF6">
    <property type="entry name" value="DUAL SPECIFICITY PHOSPHATASE 26"/>
    <property type="match status" value="1"/>
</dbReference>
<keyword evidence="2" id="KW-1185">Reference proteome</keyword>
<dbReference type="PANTHER" id="PTHR46599">
    <property type="entry name" value="PIGGYBAC TRANSPOSABLE ELEMENT-DERIVED PROTEIN 4"/>
    <property type="match status" value="1"/>
</dbReference>
<dbReference type="InterPro" id="IPR029526">
    <property type="entry name" value="PGBD"/>
</dbReference>
<evidence type="ECO:0000259" key="1">
    <source>
        <dbReference type="Pfam" id="PF13843"/>
    </source>
</evidence>
<gene>
    <name evidence="3" type="primary">LOC117152349</name>
</gene>
<dbReference type="OrthoDB" id="8123139at2759"/>
<name>A0A6P8M2Y2_BOMIM</name>
<protein>
    <submittedName>
        <fullName evidence="3">PiggyBac transposable element-derived protein 4-like</fullName>
    </submittedName>
</protein>
<sequence length="196" mass="23213">MKDKVISAFSLLIDSHMLQRIISCTESEASRVLDKKWALTETKLKAFLGILYARGAYEAKNLKLSYLWNTKWRPSFFSSTMSRNEFLEILKFIRFDKKNDRSQRLKNDKFALISTVWDKFIENSQNWHKPGTNITIDEQLFPSKTRCRFTQYLPNKPDKFGIKFWLASDVQTKYIVNGFPYLGKNLWYSNLLNRKV</sequence>
<reference evidence="3" key="1">
    <citation type="submission" date="2025-08" db="UniProtKB">
        <authorList>
            <consortium name="RefSeq"/>
        </authorList>
    </citation>
    <scope>IDENTIFICATION</scope>
</reference>
<dbReference type="Proteomes" id="UP000515180">
    <property type="component" value="Unplaced"/>
</dbReference>
<organism evidence="2 3">
    <name type="scientific">Bombus impatiens</name>
    <name type="common">Bumblebee</name>
    <dbReference type="NCBI Taxonomy" id="132113"/>
    <lineage>
        <taxon>Eukaryota</taxon>
        <taxon>Metazoa</taxon>
        <taxon>Ecdysozoa</taxon>
        <taxon>Arthropoda</taxon>
        <taxon>Hexapoda</taxon>
        <taxon>Insecta</taxon>
        <taxon>Pterygota</taxon>
        <taxon>Neoptera</taxon>
        <taxon>Endopterygota</taxon>
        <taxon>Hymenoptera</taxon>
        <taxon>Apocrita</taxon>
        <taxon>Aculeata</taxon>
        <taxon>Apoidea</taxon>
        <taxon>Anthophila</taxon>
        <taxon>Apidae</taxon>
        <taxon>Bombus</taxon>
        <taxon>Pyrobombus</taxon>
    </lineage>
</organism>
<feature type="domain" description="PiggyBac transposable element-derived protein" evidence="1">
    <location>
        <begin position="8"/>
        <end position="188"/>
    </location>
</feature>
<evidence type="ECO:0000313" key="3">
    <source>
        <dbReference type="RefSeq" id="XP_033179641.1"/>
    </source>
</evidence>
<proteinExistence type="predicted"/>
<dbReference type="Pfam" id="PF13843">
    <property type="entry name" value="DDE_Tnp_1_7"/>
    <property type="match status" value="1"/>
</dbReference>
<dbReference type="RefSeq" id="XP_033179641.1">
    <property type="nucleotide sequence ID" value="XM_033323750.1"/>
</dbReference>
<accession>A0A6P8M2Y2</accession>
<evidence type="ECO:0000313" key="2">
    <source>
        <dbReference type="Proteomes" id="UP000515180"/>
    </source>
</evidence>
<dbReference type="GeneID" id="117152349"/>